<proteinExistence type="predicted"/>
<dbReference type="InterPro" id="IPR050336">
    <property type="entry name" value="Chromosome_partition/occlusion"/>
</dbReference>
<dbReference type="InterPro" id="IPR036086">
    <property type="entry name" value="ParB/Sulfiredoxin_sf"/>
</dbReference>
<comment type="caution">
    <text evidence="1">The sequence shown here is derived from an EMBL/GenBank/DDBJ whole genome shotgun (WGS) entry which is preliminary data.</text>
</comment>
<organism evidence="1 2">
    <name type="scientific">Streptosporangium algeriense</name>
    <dbReference type="NCBI Taxonomy" id="1682748"/>
    <lineage>
        <taxon>Bacteria</taxon>
        <taxon>Bacillati</taxon>
        <taxon>Actinomycetota</taxon>
        <taxon>Actinomycetes</taxon>
        <taxon>Streptosporangiales</taxon>
        <taxon>Streptosporangiaceae</taxon>
        <taxon>Streptosporangium</taxon>
    </lineage>
</organism>
<dbReference type="EMBL" id="JBHTHX010000796">
    <property type="protein sequence ID" value="MFD0887054.1"/>
    <property type="molecule type" value="Genomic_DNA"/>
</dbReference>
<keyword evidence="2" id="KW-1185">Reference proteome</keyword>
<reference evidence="2" key="1">
    <citation type="journal article" date="2019" name="Int. J. Syst. Evol. Microbiol.">
        <title>The Global Catalogue of Microorganisms (GCM) 10K type strain sequencing project: providing services to taxonomists for standard genome sequencing and annotation.</title>
        <authorList>
            <consortium name="The Broad Institute Genomics Platform"/>
            <consortium name="The Broad Institute Genome Sequencing Center for Infectious Disease"/>
            <person name="Wu L."/>
            <person name="Ma J."/>
        </authorList>
    </citation>
    <scope>NUCLEOTIDE SEQUENCE [LARGE SCALE GENOMIC DNA]</scope>
    <source>
        <strain evidence="2">CCUG 62974</strain>
    </source>
</reference>
<accession>A0ABW3DV23</accession>
<dbReference type="PANTHER" id="PTHR33375">
    <property type="entry name" value="CHROMOSOME-PARTITIONING PROTEIN PARB-RELATED"/>
    <property type="match status" value="1"/>
</dbReference>
<evidence type="ECO:0000313" key="1">
    <source>
        <dbReference type="EMBL" id="MFD0887054.1"/>
    </source>
</evidence>
<dbReference type="SUPFAM" id="SSF110849">
    <property type="entry name" value="ParB/Sulfiredoxin"/>
    <property type="match status" value="1"/>
</dbReference>
<dbReference type="SUPFAM" id="SSF109709">
    <property type="entry name" value="KorB DNA-binding domain-like"/>
    <property type="match status" value="1"/>
</dbReference>
<name>A0ABW3DV23_9ACTN</name>
<protein>
    <submittedName>
        <fullName evidence="1">ParB/RepB/Spo0J family partition protein</fullName>
    </submittedName>
</protein>
<evidence type="ECO:0000313" key="2">
    <source>
        <dbReference type="Proteomes" id="UP001597024"/>
    </source>
</evidence>
<gene>
    <name evidence="1" type="ORF">ACFQ08_21110</name>
</gene>
<dbReference type="Gene3D" id="1.10.10.2830">
    <property type="match status" value="1"/>
</dbReference>
<dbReference type="Gene3D" id="3.90.1530.30">
    <property type="match status" value="1"/>
</dbReference>
<sequence length="269" mass="29416">MTTTQEREHHPVAALFPMLGEDELEEMAADIKARGLLQDIVLDEQGRILDGRNRFEACVRAGVEPRFTTYDGDDPDGYALSVNIARRHLTKGQQAMVAAQAGRLVGRSQRSVAGAQKLSTGRVGQAWTILDHAPDLVNAVVAGAMGLDEAYRIARENKTKADSAEAQLVRLRAEDPELADKVVEGELTLVGAWAERKARAAEEERQRKVATHLLCEIVPSLAQTSGTDTFRRYDPEHAMPGRAITQDVIAAALSALEEMAAAWKERDLP</sequence>
<dbReference type="PANTHER" id="PTHR33375:SF1">
    <property type="entry name" value="CHROMOSOME-PARTITIONING PROTEIN PARB-RELATED"/>
    <property type="match status" value="1"/>
</dbReference>
<dbReference type="Proteomes" id="UP001597024">
    <property type="component" value="Unassembled WGS sequence"/>
</dbReference>